<evidence type="ECO:0000259" key="1">
    <source>
        <dbReference type="Pfam" id="PF04545"/>
    </source>
</evidence>
<sequence>MNKQHLVLDRPVYTVRDLYDKYGAMLYGFIYHIVKDRSLAEQYLVDIFKDITQQLDELNTNNASVWVQLQTMARNKVNNMVEEAGDNEAQGLKAIGSFIARNKFLGLMSNEQRIVFCNVYYHRQSTAALSAELKITEEAVRRILKEAFSIMRNSA</sequence>
<dbReference type="Proteomes" id="UP000429232">
    <property type="component" value="Chromosome"/>
</dbReference>
<dbReference type="SUPFAM" id="SSF88659">
    <property type="entry name" value="Sigma3 and sigma4 domains of RNA polymerase sigma factors"/>
    <property type="match status" value="1"/>
</dbReference>
<keyword evidence="3" id="KW-1185">Reference proteome</keyword>
<evidence type="ECO:0000313" key="2">
    <source>
        <dbReference type="EMBL" id="QQL50744.1"/>
    </source>
</evidence>
<accession>A0A6I4I6X5</accession>
<dbReference type="InterPro" id="IPR013325">
    <property type="entry name" value="RNA_pol_sigma_r2"/>
</dbReference>
<dbReference type="Gene3D" id="1.10.1740.10">
    <property type="match status" value="1"/>
</dbReference>
<dbReference type="KEGG" id="mgik:GO620_004605"/>
<gene>
    <name evidence="2" type="ORF">GO620_004605</name>
</gene>
<protein>
    <submittedName>
        <fullName evidence="2">Sigma-70 family RNA polymerase sigma factor</fullName>
    </submittedName>
</protein>
<organism evidence="2 3">
    <name type="scientific">Mucilaginibacter ginkgonis</name>
    <dbReference type="NCBI Taxonomy" id="2682091"/>
    <lineage>
        <taxon>Bacteria</taxon>
        <taxon>Pseudomonadati</taxon>
        <taxon>Bacteroidota</taxon>
        <taxon>Sphingobacteriia</taxon>
        <taxon>Sphingobacteriales</taxon>
        <taxon>Sphingobacteriaceae</taxon>
        <taxon>Mucilaginibacter</taxon>
    </lineage>
</organism>
<dbReference type="InterPro" id="IPR013324">
    <property type="entry name" value="RNA_pol_sigma_r3/r4-like"/>
</dbReference>
<dbReference type="AlphaFoldDB" id="A0A6I4I6X5"/>
<dbReference type="Pfam" id="PF04545">
    <property type="entry name" value="Sigma70_r4"/>
    <property type="match status" value="1"/>
</dbReference>
<feature type="domain" description="RNA polymerase sigma-70 region 4" evidence="1">
    <location>
        <begin position="108"/>
        <end position="152"/>
    </location>
</feature>
<proteinExistence type="predicted"/>
<evidence type="ECO:0000313" key="3">
    <source>
        <dbReference type="Proteomes" id="UP000429232"/>
    </source>
</evidence>
<name>A0A6I4I6X5_9SPHI</name>
<dbReference type="SUPFAM" id="SSF88946">
    <property type="entry name" value="Sigma2 domain of RNA polymerase sigma factors"/>
    <property type="match status" value="1"/>
</dbReference>
<dbReference type="EMBL" id="CP066775">
    <property type="protein sequence ID" value="QQL50744.1"/>
    <property type="molecule type" value="Genomic_DNA"/>
</dbReference>
<dbReference type="InterPro" id="IPR007630">
    <property type="entry name" value="RNA_pol_sigma70_r4"/>
</dbReference>
<dbReference type="RefSeq" id="WP_157526750.1">
    <property type="nucleotide sequence ID" value="NZ_CP066775.1"/>
</dbReference>
<reference evidence="2 3" key="1">
    <citation type="submission" date="2020-12" db="EMBL/GenBank/DDBJ databases">
        <title>HMF7856_wgs.fasta genome submission.</title>
        <authorList>
            <person name="Kang H."/>
            <person name="Kim H."/>
            <person name="Joh K."/>
        </authorList>
    </citation>
    <scope>NUCLEOTIDE SEQUENCE [LARGE SCALE GENOMIC DNA]</scope>
    <source>
        <strain evidence="2 3">HMF7856</strain>
    </source>
</reference>
<dbReference type="GO" id="GO:0006352">
    <property type="term" value="P:DNA-templated transcription initiation"/>
    <property type="evidence" value="ECO:0007669"/>
    <property type="project" value="InterPro"/>
</dbReference>
<dbReference type="GO" id="GO:0003700">
    <property type="term" value="F:DNA-binding transcription factor activity"/>
    <property type="evidence" value="ECO:0007669"/>
    <property type="project" value="InterPro"/>
</dbReference>